<dbReference type="EMBL" id="PYDT01000011">
    <property type="protein sequence ID" value="THU45480.1"/>
    <property type="molecule type" value="Genomic_DNA"/>
</dbReference>
<evidence type="ECO:0000259" key="7">
    <source>
        <dbReference type="PROSITE" id="PS51032"/>
    </source>
</evidence>
<dbReference type="FunFam" id="3.30.730.10:FF:000001">
    <property type="entry name" value="Ethylene-responsive transcription factor 2"/>
    <property type="match status" value="1"/>
</dbReference>
<evidence type="ECO:0000256" key="3">
    <source>
        <dbReference type="ARBA" id="ARBA00023125"/>
    </source>
</evidence>
<evidence type="ECO:0000313" key="8">
    <source>
        <dbReference type="EMBL" id="THU45480.1"/>
    </source>
</evidence>
<evidence type="ECO:0000256" key="4">
    <source>
        <dbReference type="ARBA" id="ARBA00023163"/>
    </source>
</evidence>
<dbReference type="PROSITE" id="PS51032">
    <property type="entry name" value="AP2_ERF"/>
    <property type="match status" value="1"/>
</dbReference>
<dbReference type="GO" id="GO:0003677">
    <property type="term" value="F:DNA binding"/>
    <property type="evidence" value="ECO:0007669"/>
    <property type="project" value="UniProtKB-KW"/>
</dbReference>
<dbReference type="GO" id="GO:0003700">
    <property type="term" value="F:DNA-binding transcription factor activity"/>
    <property type="evidence" value="ECO:0007669"/>
    <property type="project" value="InterPro"/>
</dbReference>
<name>A0A4S8IBQ7_MUSBA</name>
<reference evidence="8 9" key="1">
    <citation type="journal article" date="2019" name="Nat. Plants">
        <title>Genome sequencing of Musa balbisiana reveals subgenome evolution and function divergence in polyploid bananas.</title>
        <authorList>
            <person name="Yao X."/>
        </authorList>
    </citation>
    <scope>NUCLEOTIDE SEQUENCE [LARGE SCALE GENOMIC DNA]</scope>
    <source>
        <strain evidence="9">cv. DH-PKW</strain>
        <tissue evidence="8">Leaves</tissue>
    </source>
</reference>
<comment type="caution">
    <text evidence="8">The sequence shown here is derived from an EMBL/GenBank/DDBJ whole genome shotgun (WGS) entry which is preliminary data.</text>
</comment>
<keyword evidence="3" id="KW-0238">DNA-binding</keyword>
<dbReference type="PANTHER" id="PTHR31190">
    <property type="entry name" value="DNA-BINDING DOMAIN"/>
    <property type="match status" value="1"/>
</dbReference>
<dbReference type="PANTHER" id="PTHR31190:SF484">
    <property type="entry name" value="AP2_ERF DOMAIN-CONTAINING PROTEIN"/>
    <property type="match status" value="1"/>
</dbReference>
<evidence type="ECO:0000256" key="5">
    <source>
        <dbReference type="ARBA" id="ARBA00023242"/>
    </source>
</evidence>
<dbReference type="InterPro" id="IPR001471">
    <property type="entry name" value="AP2/ERF_dom"/>
</dbReference>
<dbReference type="CDD" id="cd00018">
    <property type="entry name" value="AP2"/>
    <property type="match status" value="1"/>
</dbReference>
<keyword evidence="9" id="KW-1185">Reference proteome</keyword>
<keyword evidence="2" id="KW-0805">Transcription regulation</keyword>
<feature type="region of interest" description="Disordered" evidence="6">
    <location>
        <begin position="24"/>
        <end position="66"/>
    </location>
</feature>
<gene>
    <name evidence="8" type="ORF">C4D60_Mb02t18370</name>
</gene>
<dbReference type="GO" id="GO:0009873">
    <property type="term" value="P:ethylene-activated signaling pathway"/>
    <property type="evidence" value="ECO:0007669"/>
    <property type="project" value="InterPro"/>
</dbReference>
<dbReference type="PRINTS" id="PR00367">
    <property type="entry name" value="ETHRSPELEMNT"/>
</dbReference>
<protein>
    <recommendedName>
        <fullName evidence="7">AP2/ERF domain-containing protein</fullName>
    </recommendedName>
</protein>
<organism evidence="8 9">
    <name type="scientific">Musa balbisiana</name>
    <name type="common">Banana</name>
    <dbReference type="NCBI Taxonomy" id="52838"/>
    <lineage>
        <taxon>Eukaryota</taxon>
        <taxon>Viridiplantae</taxon>
        <taxon>Streptophyta</taxon>
        <taxon>Embryophyta</taxon>
        <taxon>Tracheophyta</taxon>
        <taxon>Spermatophyta</taxon>
        <taxon>Magnoliopsida</taxon>
        <taxon>Liliopsida</taxon>
        <taxon>Zingiberales</taxon>
        <taxon>Musaceae</taxon>
        <taxon>Musa</taxon>
    </lineage>
</organism>
<dbReference type="Pfam" id="PF00847">
    <property type="entry name" value="AP2"/>
    <property type="match status" value="1"/>
</dbReference>
<evidence type="ECO:0000256" key="6">
    <source>
        <dbReference type="SAM" id="MobiDB-lite"/>
    </source>
</evidence>
<accession>A0A4S8IBQ7</accession>
<dbReference type="Proteomes" id="UP000317650">
    <property type="component" value="Chromosome 2"/>
</dbReference>
<keyword evidence="4" id="KW-0804">Transcription</keyword>
<comment type="subcellular location">
    <subcellularLocation>
        <location evidence="1">Nucleus</location>
    </subcellularLocation>
</comment>
<evidence type="ECO:0000256" key="2">
    <source>
        <dbReference type="ARBA" id="ARBA00023015"/>
    </source>
</evidence>
<feature type="domain" description="AP2/ERF" evidence="7">
    <location>
        <begin position="65"/>
        <end position="123"/>
    </location>
</feature>
<dbReference type="STRING" id="52838.A0A4S8IBQ7"/>
<dbReference type="Gene3D" id="3.30.730.10">
    <property type="entry name" value="AP2/ERF domain"/>
    <property type="match status" value="1"/>
</dbReference>
<evidence type="ECO:0000313" key="9">
    <source>
        <dbReference type="Proteomes" id="UP000317650"/>
    </source>
</evidence>
<dbReference type="InterPro" id="IPR036955">
    <property type="entry name" value="AP2/ERF_dom_sf"/>
</dbReference>
<sequence length="208" mass="22897">MEMHPDLAYLEIIRRYLLEEELTTTTTTSGADGGSSNEPPNAVTEVATPQQQMPPQRTARERGRNYRGVRQRPWGKYAAEIRDPGRNGARLWLGTFETAEAAAMAYDRAAFHIRGSRALLNFPLLVSSQDAAAKRASTETPLVGTNKRRKGVAVSVSSAGSELTVQKNRSGLETSSGLNIISLLLTDEQENLKKGNFLFETFKKGEIK</sequence>
<dbReference type="SMART" id="SM00380">
    <property type="entry name" value="AP2"/>
    <property type="match status" value="1"/>
</dbReference>
<dbReference type="InterPro" id="IPR016177">
    <property type="entry name" value="DNA-bd_dom_sf"/>
</dbReference>
<dbReference type="AlphaFoldDB" id="A0A4S8IBQ7"/>
<dbReference type="SUPFAM" id="SSF54171">
    <property type="entry name" value="DNA-binding domain"/>
    <property type="match status" value="1"/>
</dbReference>
<keyword evidence="5" id="KW-0539">Nucleus</keyword>
<dbReference type="GO" id="GO:0005634">
    <property type="term" value="C:nucleus"/>
    <property type="evidence" value="ECO:0007669"/>
    <property type="project" value="UniProtKB-SubCell"/>
</dbReference>
<dbReference type="InterPro" id="IPR044808">
    <property type="entry name" value="ERF_plant"/>
</dbReference>
<evidence type="ECO:0000256" key="1">
    <source>
        <dbReference type="ARBA" id="ARBA00004123"/>
    </source>
</evidence>
<proteinExistence type="predicted"/>